<accession>A0A0U4NLE2</accession>
<dbReference type="SUPFAM" id="SSF53822">
    <property type="entry name" value="Periplasmic binding protein-like I"/>
    <property type="match status" value="1"/>
</dbReference>
<name>A0A0U4NLE2_9BACL</name>
<protein>
    <submittedName>
        <fullName evidence="1">Catabolite control protein A</fullName>
    </submittedName>
</protein>
<dbReference type="PANTHER" id="PTHR30146">
    <property type="entry name" value="LACI-RELATED TRANSCRIPTIONAL REPRESSOR"/>
    <property type="match status" value="1"/>
</dbReference>
<dbReference type="InterPro" id="IPR001761">
    <property type="entry name" value="Peripla_BP/Lac1_sug-bd_dom"/>
</dbReference>
<dbReference type="PRINTS" id="PR00036">
    <property type="entry name" value="HTHLACI"/>
</dbReference>
<dbReference type="InterPro" id="IPR028082">
    <property type="entry name" value="Peripla_BP_I"/>
</dbReference>
<evidence type="ECO:0000313" key="1">
    <source>
        <dbReference type="EMBL" id="BAU29476.1"/>
    </source>
</evidence>
<dbReference type="SMART" id="SM00354">
    <property type="entry name" value="HTH_LACI"/>
    <property type="match status" value="1"/>
</dbReference>
<dbReference type="Gene3D" id="1.10.260.40">
    <property type="entry name" value="lambda repressor-like DNA-binding domains"/>
    <property type="match status" value="1"/>
</dbReference>
<keyword evidence="2" id="KW-1185">Reference proteome</keyword>
<dbReference type="Pfam" id="PF00356">
    <property type="entry name" value="LacI"/>
    <property type="match status" value="1"/>
</dbReference>
<dbReference type="EMBL" id="AP017312">
    <property type="protein sequence ID" value="BAU29476.1"/>
    <property type="molecule type" value="Genomic_DNA"/>
</dbReference>
<dbReference type="GO" id="GO:0000976">
    <property type="term" value="F:transcription cis-regulatory region binding"/>
    <property type="evidence" value="ECO:0007669"/>
    <property type="project" value="TreeGrafter"/>
</dbReference>
<dbReference type="Proteomes" id="UP000217696">
    <property type="component" value="Chromosome"/>
</dbReference>
<gene>
    <name evidence="1" type="primary">ccpA_2</name>
    <name evidence="1" type="ORF">CB4_03676</name>
</gene>
<dbReference type="InterPro" id="IPR010982">
    <property type="entry name" value="Lambda_DNA-bd_dom_sf"/>
</dbReference>
<dbReference type="Pfam" id="PF00532">
    <property type="entry name" value="Peripla_BP_1"/>
    <property type="match status" value="1"/>
</dbReference>
<sequence>MATIKDVSKLAGVSVATVSRVLNRSGYVHTDTEQKVLHAIKALNYTPNFVARSLSNKKTSTIGLLVPDITNPFFPELARAVEDVMQLYGYTVILCNSDESASKEKHYIDVLKQKYIDGMIVASNALSVEDVREFDMPVVVVDRLIEGDTIPTVMSDNRKGAQMATEFLLGQGCRKIAHIRGPEHLLNAEERCQGYLDVVQDIDWFDRSLIVSGKYEMKRAMEATLELLRTHPDVDGIFAGNDMMAIGAMRAVQVLGRTIPYEIEIVGYDGIALSEIVFPELTTIAQPIYDMGALAARMLIKQIEKQPLDSLHYCLDVQMVERGTTRKG</sequence>
<dbReference type="RefSeq" id="WP_096467152.1">
    <property type="nucleotide sequence ID" value="NZ_AP017312.1"/>
</dbReference>
<proteinExistence type="predicted"/>
<organism evidence="1 2">
    <name type="scientific">Aneurinibacillus soli</name>
    <dbReference type="NCBI Taxonomy" id="1500254"/>
    <lineage>
        <taxon>Bacteria</taxon>
        <taxon>Bacillati</taxon>
        <taxon>Bacillota</taxon>
        <taxon>Bacilli</taxon>
        <taxon>Bacillales</taxon>
        <taxon>Paenibacillaceae</taxon>
        <taxon>Aneurinibacillus group</taxon>
        <taxon>Aneurinibacillus</taxon>
    </lineage>
</organism>
<dbReference type="OrthoDB" id="9796186at2"/>
<evidence type="ECO:0000313" key="2">
    <source>
        <dbReference type="Proteomes" id="UP000217696"/>
    </source>
</evidence>
<dbReference type="PANTHER" id="PTHR30146:SF95">
    <property type="entry name" value="RIBOSE OPERON REPRESSOR"/>
    <property type="match status" value="1"/>
</dbReference>
<dbReference type="InterPro" id="IPR000843">
    <property type="entry name" value="HTH_LacI"/>
</dbReference>
<dbReference type="KEGG" id="asoc:CB4_03676"/>
<dbReference type="GO" id="GO:0003700">
    <property type="term" value="F:DNA-binding transcription factor activity"/>
    <property type="evidence" value="ECO:0007669"/>
    <property type="project" value="TreeGrafter"/>
</dbReference>
<dbReference type="SUPFAM" id="SSF47413">
    <property type="entry name" value="lambda repressor-like DNA-binding domains"/>
    <property type="match status" value="1"/>
</dbReference>
<dbReference type="CDD" id="cd06291">
    <property type="entry name" value="PBP1_Qymf-like"/>
    <property type="match status" value="1"/>
</dbReference>
<dbReference type="Gene3D" id="3.40.50.2300">
    <property type="match status" value="2"/>
</dbReference>
<reference evidence="1 2" key="1">
    <citation type="submission" date="2015-12" db="EMBL/GenBank/DDBJ databases">
        <title>Genome sequence of Aneurinibacillus soli.</title>
        <authorList>
            <person name="Lee J.S."/>
            <person name="Lee K.C."/>
            <person name="Kim K.K."/>
            <person name="Lee B.W."/>
        </authorList>
    </citation>
    <scope>NUCLEOTIDE SEQUENCE [LARGE SCALE GENOMIC DNA]</scope>
    <source>
        <strain evidence="1 2">CB4</strain>
    </source>
</reference>
<dbReference type="CDD" id="cd01392">
    <property type="entry name" value="HTH_LacI"/>
    <property type="match status" value="1"/>
</dbReference>
<dbReference type="PROSITE" id="PS50932">
    <property type="entry name" value="HTH_LACI_2"/>
    <property type="match status" value="1"/>
</dbReference>
<dbReference type="AlphaFoldDB" id="A0A0U4NLE2"/>